<evidence type="ECO:0000256" key="3">
    <source>
        <dbReference type="ARBA" id="ARBA00022777"/>
    </source>
</evidence>
<dbReference type="NCBIfam" id="TIGR00045">
    <property type="entry name" value="glycerate kinase"/>
    <property type="match status" value="1"/>
</dbReference>
<name>A0A285MDU4_9FLAO</name>
<keyword evidence="6" id="KW-1185">Reference proteome</keyword>
<dbReference type="OrthoDB" id="9774290at2"/>
<proteinExistence type="inferred from homology"/>
<evidence type="ECO:0000256" key="1">
    <source>
        <dbReference type="ARBA" id="ARBA00006284"/>
    </source>
</evidence>
<reference evidence="6" key="1">
    <citation type="submission" date="2017-09" db="EMBL/GenBank/DDBJ databases">
        <authorList>
            <person name="Varghese N."/>
            <person name="Submissions S."/>
        </authorList>
    </citation>
    <scope>NUCLEOTIDE SEQUENCE [LARGE SCALE GENOMIC DNA]</scope>
    <source>
        <strain evidence="6">DSM 25885</strain>
    </source>
</reference>
<dbReference type="EMBL" id="OBEH01000001">
    <property type="protein sequence ID" value="SNY95340.1"/>
    <property type="molecule type" value="Genomic_DNA"/>
</dbReference>
<evidence type="ECO:0000256" key="2">
    <source>
        <dbReference type="ARBA" id="ARBA00022679"/>
    </source>
</evidence>
<dbReference type="Gene3D" id="3.40.50.10350">
    <property type="entry name" value="Glycerate kinase, domain 1"/>
    <property type="match status" value="1"/>
</dbReference>
<dbReference type="Pfam" id="PF02595">
    <property type="entry name" value="Gly_kinase"/>
    <property type="match status" value="1"/>
</dbReference>
<dbReference type="GO" id="GO:0031388">
    <property type="term" value="P:organic acid phosphorylation"/>
    <property type="evidence" value="ECO:0007669"/>
    <property type="project" value="UniProtKB-UniRule"/>
</dbReference>
<sequence length="378" mass="40330">MKFVLAPDKYKGSLSGLQFCEVVEQGLRRTFPNAEIAQIPLADGGDGTMEVVQYYLKASRIKTIVKDPLYRDIESGYLFSKEKGIAFVEMSEASGYKLLTKDELNCMHTTTFGTGQLIVHAMEQGAKQVVLGIGGSATNDVGMGMAAALGYRFLDEKGNELLPIGKNLNSVAKIDSQKVLAGLENIEIKVACDVNNPLHGKHGAAYVYGPQKGASADDIVHLNQGLKSFAKIIHEQFGIDAQKISGAGAAGGMGAGTKVFLNATLLSGIDLIKEIANFDNTIEGADWIITGEGQLDNQTLSGKTIVGVIQSAKARNIPVAAFCGSIDVSIEEIESMGLQYVTSILNGVGNLEDAKKNTSKNLEMASYNFAKLLKQKQG</sequence>
<gene>
    <name evidence="5" type="ORF">SAMN06265377_1008</name>
</gene>
<dbReference type="AlphaFoldDB" id="A0A285MDU4"/>
<dbReference type="InterPro" id="IPR018193">
    <property type="entry name" value="Glyc_kinase_flavodox-like_fold"/>
</dbReference>
<keyword evidence="2 4" id="KW-0808">Transferase</keyword>
<evidence type="ECO:0000256" key="4">
    <source>
        <dbReference type="PIRNR" id="PIRNR006078"/>
    </source>
</evidence>
<dbReference type="Proteomes" id="UP000219048">
    <property type="component" value="Unassembled WGS sequence"/>
</dbReference>
<protein>
    <submittedName>
        <fullName evidence="5">Glycerate kinase</fullName>
    </submittedName>
</protein>
<accession>A0A285MDU4</accession>
<comment type="similarity">
    <text evidence="1 4">Belongs to the glycerate kinase type-1 family.</text>
</comment>
<dbReference type="SUPFAM" id="SSF110738">
    <property type="entry name" value="Glycerate kinase I"/>
    <property type="match status" value="1"/>
</dbReference>
<dbReference type="RefSeq" id="WP_097044646.1">
    <property type="nucleotide sequence ID" value="NZ_OBEH01000001.1"/>
</dbReference>
<dbReference type="InterPro" id="IPR036129">
    <property type="entry name" value="Glycerate_kinase_sf"/>
</dbReference>
<dbReference type="Gene3D" id="3.90.1510.10">
    <property type="entry name" value="Glycerate kinase, domain 2"/>
    <property type="match status" value="1"/>
</dbReference>
<evidence type="ECO:0000313" key="5">
    <source>
        <dbReference type="EMBL" id="SNY95340.1"/>
    </source>
</evidence>
<dbReference type="InterPro" id="IPR004381">
    <property type="entry name" value="Glycerate_kinase"/>
</dbReference>
<dbReference type="PANTHER" id="PTHR21599:SF0">
    <property type="entry name" value="GLYCERATE KINASE"/>
    <property type="match status" value="1"/>
</dbReference>
<organism evidence="5 6">
    <name type="scientific">Flagellimonas pacifica</name>
    <dbReference type="NCBI Taxonomy" id="1247520"/>
    <lineage>
        <taxon>Bacteria</taxon>
        <taxon>Pseudomonadati</taxon>
        <taxon>Bacteroidota</taxon>
        <taxon>Flavobacteriia</taxon>
        <taxon>Flavobacteriales</taxon>
        <taxon>Flavobacteriaceae</taxon>
        <taxon>Flagellimonas</taxon>
    </lineage>
</organism>
<keyword evidence="3 4" id="KW-0418">Kinase</keyword>
<dbReference type="GO" id="GO:0008887">
    <property type="term" value="F:glycerate kinase activity"/>
    <property type="evidence" value="ECO:0007669"/>
    <property type="project" value="UniProtKB-UniRule"/>
</dbReference>
<dbReference type="PIRSF" id="PIRSF006078">
    <property type="entry name" value="GlxK"/>
    <property type="match status" value="1"/>
</dbReference>
<dbReference type="InterPro" id="IPR018197">
    <property type="entry name" value="Glycerate_kinase_RE-like"/>
</dbReference>
<dbReference type="PANTHER" id="PTHR21599">
    <property type="entry name" value="GLYCERATE KINASE"/>
    <property type="match status" value="1"/>
</dbReference>
<evidence type="ECO:0000313" key="6">
    <source>
        <dbReference type="Proteomes" id="UP000219048"/>
    </source>
</evidence>